<dbReference type="PANTHER" id="PTHR34847:SF1">
    <property type="entry name" value="NODULATION PROTEIN U"/>
    <property type="match status" value="1"/>
</dbReference>
<dbReference type="Gene3D" id="3.30.420.40">
    <property type="match status" value="2"/>
</dbReference>
<dbReference type="InterPro" id="IPR043129">
    <property type="entry name" value="ATPase_NBD"/>
</dbReference>
<feature type="domain" description="Carbamoyltransferase C-terminal" evidence="3">
    <location>
        <begin position="425"/>
        <end position="594"/>
    </location>
</feature>
<sequence>MANILGLKVTSHDTGAALIFGDRVIAISEERLNRVKHSRNMFPEKAIDYCLAAFKLSPADIDLVVLDQVGSRAESPSERIWKRNVGERFSKAALHVINHHDAHAASVFFASPFQEAAVLIVDGSGEKIHSHLGMIGTETETLYRGEGNVVAEIQKTVHVRRRLRFPYSMGIGKLYSLLSEGYLNFGIYNEGKMMGLAPYGDDRVLREFPFDRWFLEKNGHIICNPHVTFPGIERFVGTKKMRHAIKESIFRTLEKWIFWLLDMCSGRKKEFFLAPDCFKPIVLTKPARQKDGSPLDPYYTAVAYAGQKVLEEVMVLFGKKVKAASGSDNLCLAGGVGLNIDANKRFLDDVGFKHIFVQPAASDTGVALGCALWGAHMILHLPRFYKMDSASLGRPYSETEIEVALQERPQGISFRRSEHVASDAAKLIAKGNIIGWFQGGSEYGPRALGNRSILCDARVPDMKDIVNKRVKHREAWRPFAASILAERQREWFELGESSPFMLLAAQVVKEKQKLIPSVVHVDGSCRIQAVTSEANLPYYQLLKAFEKETGVPLFLNTSFNDAGEPIVETPKDAISCFFKTDLDCLVIGNYIVTKSL</sequence>
<name>A0A1G2MQI5_9BACT</name>
<evidence type="ECO:0008006" key="6">
    <source>
        <dbReference type="Google" id="ProtNLM"/>
    </source>
</evidence>
<feature type="domain" description="Carbamoyltransferase" evidence="2">
    <location>
        <begin position="4"/>
        <end position="71"/>
    </location>
</feature>
<dbReference type="GO" id="GO:0003824">
    <property type="term" value="F:catalytic activity"/>
    <property type="evidence" value="ECO:0007669"/>
    <property type="project" value="InterPro"/>
</dbReference>
<evidence type="ECO:0000259" key="3">
    <source>
        <dbReference type="Pfam" id="PF16861"/>
    </source>
</evidence>
<protein>
    <recommendedName>
        <fullName evidence="6">Carbamoyltransferase</fullName>
    </recommendedName>
</protein>
<dbReference type="EMBL" id="MHRP01000036">
    <property type="protein sequence ID" value="OHA26157.1"/>
    <property type="molecule type" value="Genomic_DNA"/>
</dbReference>
<organism evidence="4 5">
    <name type="scientific">Candidatus Taylorbacteria bacterium RIFCSPHIGHO2_02_FULL_45_35</name>
    <dbReference type="NCBI Taxonomy" id="1802311"/>
    <lineage>
        <taxon>Bacteria</taxon>
        <taxon>Candidatus Tayloriibacteriota</taxon>
    </lineage>
</organism>
<reference evidence="4 5" key="1">
    <citation type="journal article" date="2016" name="Nat. Commun.">
        <title>Thousands of microbial genomes shed light on interconnected biogeochemical processes in an aquifer system.</title>
        <authorList>
            <person name="Anantharaman K."/>
            <person name="Brown C.T."/>
            <person name="Hug L.A."/>
            <person name="Sharon I."/>
            <person name="Castelle C.J."/>
            <person name="Probst A.J."/>
            <person name="Thomas B.C."/>
            <person name="Singh A."/>
            <person name="Wilkins M.J."/>
            <person name="Karaoz U."/>
            <person name="Brodie E.L."/>
            <person name="Williams K.H."/>
            <person name="Hubbard S.S."/>
            <person name="Banfield J.F."/>
        </authorList>
    </citation>
    <scope>NUCLEOTIDE SEQUENCE [LARGE SCALE GENOMIC DNA]</scope>
</reference>
<dbReference type="SUPFAM" id="SSF53067">
    <property type="entry name" value="Actin-like ATPase domain"/>
    <property type="match status" value="1"/>
</dbReference>
<comment type="similarity">
    <text evidence="1">Belongs to the NodU/CmcH family.</text>
</comment>
<evidence type="ECO:0000313" key="4">
    <source>
        <dbReference type="EMBL" id="OHA26157.1"/>
    </source>
</evidence>
<evidence type="ECO:0000313" key="5">
    <source>
        <dbReference type="Proteomes" id="UP000177943"/>
    </source>
</evidence>
<proteinExistence type="inferred from homology"/>
<dbReference type="PANTHER" id="PTHR34847">
    <property type="entry name" value="NODULATION PROTEIN U"/>
    <property type="match status" value="1"/>
</dbReference>
<dbReference type="AlphaFoldDB" id="A0A1G2MQI5"/>
<dbReference type="Pfam" id="PF02543">
    <property type="entry name" value="Carbam_trans_N"/>
    <property type="match status" value="2"/>
</dbReference>
<gene>
    <name evidence="4" type="ORF">A3D56_00450</name>
</gene>
<comment type="caution">
    <text evidence="4">The sequence shown here is derived from an EMBL/GenBank/DDBJ whole genome shotgun (WGS) entry which is preliminary data.</text>
</comment>
<dbReference type="CDD" id="cd24098">
    <property type="entry name" value="ASKHA_NBD_TobZ_N"/>
    <property type="match status" value="1"/>
</dbReference>
<dbReference type="InterPro" id="IPR038152">
    <property type="entry name" value="Carbam_trans_C_sf"/>
</dbReference>
<accession>A0A1G2MQI5</accession>
<evidence type="ECO:0000256" key="1">
    <source>
        <dbReference type="ARBA" id="ARBA00006129"/>
    </source>
</evidence>
<feature type="domain" description="Carbamoyltransferase" evidence="2">
    <location>
        <begin position="92"/>
        <end position="372"/>
    </location>
</feature>
<evidence type="ECO:0000259" key="2">
    <source>
        <dbReference type="Pfam" id="PF02543"/>
    </source>
</evidence>
<dbReference type="InterPro" id="IPR051338">
    <property type="entry name" value="NodU/CmcH_Carbamoyltrnsfr"/>
</dbReference>
<dbReference type="InterPro" id="IPR003696">
    <property type="entry name" value="Carbtransf_dom"/>
</dbReference>
<dbReference type="Proteomes" id="UP000177943">
    <property type="component" value="Unassembled WGS sequence"/>
</dbReference>
<dbReference type="InterPro" id="IPR031730">
    <property type="entry name" value="Carbam_trans_C"/>
</dbReference>
<dbReference type="Pfam" id="PF16861">
    <property type="entry name" value="Carbam_trans_C"/>
    <property type="match status" value="1"/>
</dbReference>
<dbReference type="Gene3D" id="3.90.870.20">
    <property type="entry name" value="Carbamoyltransferase, C-terminal domain"/>
    <property type="match status" value="1"/>
</dbReference>